<dbReference type="SUPFAM" id="SSF53448">
    <property type="entry name" value="Nucleotide-diphospho-sugar transferases"/>
    <property type="match status" value="1"/>
</dbReference>
<feature type="domain" description="Glycosyltransferase 2-like" evidence="1">
    <location>
        <begin position="43"/>
        <end position="160"/>
    </location>
</feature>
<dbReference type="CDD" id="cd00761">
    <property type="entry name" value="Glyco_tranf_GTA_type"/>
    <property type="match status" value="1"/>
</dbReference>
<dbReference type="InterPro" id="IPR001173">
    <property type="entry name" value="Glyco_trans_2-like"/>
</dbReference>
<protein>
    <submittedName>
        <fullName evidence="2">Glycosyl transferase family 2</fullName>
    </submittedName>
</protein>
<dbReference type="InterPro" id="IPR029044">
    <property type="entry name" value="Nucleotide-diphossugar_trans"/>
</dbReference>
<evidence type="ECO:0000259" key="1">
    <source>
        <dbReference type="Pfam" id="PF00535"/>
    </source>
</evidence>
<keyword evidence="2" id="KW-0808">Transferase</keyword>
<evidence type="ECO:0000313" key="2">
    <source>
        <dbReference type="EMBL" id="TCL63884.1"/>
    </source>
</evidence>
<dbReference type="Gene3D" id="3.90.550.10">
    <property type="entry name" value="Spore Coat Polysaccharide Biosynthesis Protein SpsA, Chain A"/>
    <property type="match status" value="1"/>
</dbReference>
<keyword evidence="3" id="KW-1185">Reference proteome</keyword>
<dbReference type="OrthoDB" id="1116632at2"/>
<reference evidence="2 3" key="1">
    <citation type="submission" date="2019-03" db="EMBL/GenBank/DDBJ databases">
        <title>Genomic Encyclopedia of Type Strains, Phase IV (KMG-IV): sequencing the most valuable type-strain genomes for metagenomic binning, comparative biology and taxonomic classification.</title>
        <authorList>
            <person name="Goeker M."/>
        </authorList>
    </citation>
    <scope>NUCLEOTIDE SEQUENCE [LARGE SCALE GENOMIC DNA]</scope>
    <source>
        <strain evidence="2 3">DSM 18792</strain>
    </source>
</reference>
<organism evidence="2 3">
    <name type="scientific">Mariniflexile fucanivorans</name>
    <dbReference type="NCBI Taxonomy" id="264023"/>
    <lineage>
        <taxon>Bacteria</taxon>
        <taxon>Pseudomonadati</taxon>
        <taxon>Bacteroidota</taxon>
        <taxon>Flavobacteriia</taxon>
        <taxon>Flavobacteriales</taxon>
        <taxon>Flavobacteriaceae</taxon>
        <taxon>Mariniflexile</taxon>
    </lineage>
</organism>
<gene>
    <name evidence="2" type="ORF">EV196_10880</name>
</gene>
<dbReference type="Proteomes" id="UP000295455">
    <property type="component" value="Unassembled WGS sequence"/>
</dbReference>
<accession>A0A4R1RDD9</accession>
<proteinExistence type="predicted"/>
<dbReference type="GO" id="GO:0016740">
    <property type="term" value="F:transferase activity"/>
    <property type="evidence" value="ECO:0007669"/>
    <property type="project" value="UniProtKB-KW"/>
</dbReference>
<evidence type="ECO:0000313" key="3">
    <source>
        <dbReference type="Proteomes" id="UP000295455"/>
    </source>
</evidence>
<comment type="caution">
    <text evidence="2">The sequence shown here is derived from an EMBL/GenBank/DDBJ whole genome shotgun (WGS) entry which is preliminary data.</text>
</comment>
<dbReference type="AlphaFoldDB" id="A0A4R1RDD9"/>
<name>A0A4R1RDD9_9FLAO</name>
<dbReference type="EMBL" id="SLUP01000008">
    <property type="protein sequence ID" value="TCL63884.1"/>
    <property type="molecule type" value="Genomic_DNA"/>
</dbReference>
<sequence length="343" mass="39951">MMRKGENISKENLLNLTQCSHRVIIPLHIPHQNDYYKDAFQIFEMCLKSVLKTAQSPLKISIISDACCDKVNKQLLNLKEQNYIDELIFETENIGKINSILKALRNTQERLVTITDADVIFINNWEQEVLKVFESFPNAGVVCPVPVFRTHFRLTSNIWLRYLFSKKLYFLPVKNEVALTKFANSIGWPWLDTKWKDTIGAIKAKNGTIAVLGSSHFVATYKIEVFKKLPKDDSVYKLGGDSEHLYTDLPVLKVDGFRLATYDNFAYHLGNTLENWAIDAFENLEEEPKVFNNFQSLKKLKSQPFNYWLSEKIFKKIFYFIPFKKFILKTKGLNNEQIKHFVE</sequence>
<dbReference type="Pfam" id="PF00535">
    <property type="entry name" value="Glycos_transf_2"/>
    <property type="match status" value="1"/>
</dbReference>
<dbReference type="RefSeq" id="WP_132218722.1">
    <property type="nucleotide sequence ID" value="NZ_OX156936.1"/>
</dbReference>